<dbReference type="InterPro" id="IPR002716">
    <property type="entry name" value="PIN_dom"/>
</dbReference>
<dbReference type="SUPFAM" id="SSF88723">
    <property type="entry name" value="PIN domain-like"/>
    <property type="match status" value="1"/>
</dbReference>
<dbReference type="AlphaFoldDB" id="A0A3B0V8K1"/>
<dbReference type="Pfam" id="PF13470">
    <property type="entry name" value="PIN_3"/>
    <property type="match status" value="1"/>
</dbReference>
<dbReference type="EMBL" id="UOEU01000654">
    <property type="protein sequence ID" value="VAW37160.1"/>
    <property type="molecule type" value="Genomic_DNA"/>
</dbReference>
<sequence length="84" mass="9581">MFCIINRIWNRETAVTAITSLLDVFTIAPVGDTVIRKALTWGWKDFEDAVQMAAAAHINANYLISRNPRDFKTESFPSYSQSHF</sequence>
<dbReference type="InterPro" id="IPR029060">
    <property type="entry name" value="PIN-like_dom_sf"/>
</dbReference>
<accession>A0A3B0V8K1</accession>
<feature type="domain" description="PIN" evidence="1">
    <location>
        <begin position="12"/>
        <end position="67"/>
    </location>
</feature>
<name>A0A3B0V8K1_9ZZZZ</name>
<proteinExistence type="predicted"/>
<evidence type="ECO:0000313" key="2">
    <source>
        <dbReference type="EMBL" id="VAW37160.1"/>
    </source>
</evidence>
<gene>
    <name evidence="2" type="ORF">MNBD_CHLOROFLEXI01-2676</name>
</gene>
<protein>
    <recommendedName>
        <fullName evidence="1">PIN domain-containing protein</fullName>
    </recommendedName>
</protein>
<reference evidence="2" key="1">
    <citation type="submission" date="2018-06" db="EMBL/GenBank/DDBJ databases">
        <authorList>
            <person name="Zhirakovskaya E."/>
        </authorList>
    </citation>
    <scope>NUCLEOTIDE SEQUENCE</scope>
</reference>
<organism evidence="2">
    <name type="scientific">hydrothermal vent metagenome</name>
    <dbReference type="NCBI Taxonomy" id="652676"/>
    <lineage>
        <taxon>unclassified sequences</taxon>
        <taxon>metagenomes</taxon>
        <taxon>ecological metagenomes</taxon>
    </lineage>
</organism>
<evidence type="ECO:0000259" key="1">
    <source>
        <dbReference type="Pfam" id="PF13470"/>
    </source>
</evidence>